<feature type="transmembrane region" description="Helical" evidence="17">
    <location>
        <begin position="144"/>
        <end position="171"/>
    </location>
</feature>
<dbReference type="GO" id="GO:0008360">
    <property type="term" value="P:regulation of cell shape"/>
    <property type="evidence" value="ECO:0007669"/>
    <property type="project" value="UniProtKB-KW"/>
</dbReference>
<feature type="transmembrane region" description="Helical" evidence="17">
    <location>
        <begin position="46"/>
        <end position="62"/>
    </location>
</feature>
<feature type="transmembrane region" description="Helical" evidence="17">
    <location>
        <begin position="183"/>
        <end position="205"/>
    </location>
</feature>
<keyword evidence="7 17" id="KW-1133">Transmembrane helix</keyword>
<dbReference type="PANTHER" id="PTHR30474:SF2">
    <property type="entry name" value="PEPTIDOGLYCAN GLYCOSYLTRANSFERASE FTSW-RELATED"/>
    <property type="match status" value="1"/>
</dbReference>
<evidence type="ECO:0000256" key="15">
    <source>
        <dbReference type="ARBA" id="ARBA00049902"/>
    </source>
</evidence>
<dbReference type="Pfam" id="PF01098">
    <property type="entry name" value="FTSW_RODA_SPOVE"/>
    <property type="match status" value="1"/>
</dbReference>
<keyword evidence="19" id="KW-1185">Reference proteome</keyword>
<organism evidence="18 19">
    <name type="scientific">Candidatus Enterococcus testudinis</name>
    <dbReference type="NCBI Taxonomy" id="1834191"/>
    <lineage>
        <taxon>Bacteria</taxon>
        <taxon>Bacillati</taxon>
        <taxon>Bacillota</taxon>
        <taxon>Bacilli</taxon>
        <taxon>Lactobacillales</taxon>
        <taxon>Enterococcaceae</taxon>
        <taxon>Enterococcus</taxon>
    </lineage>
</organism>
<comment type="subcellular location">
    <subcellularLocation>
        <location evidence="1">Membrane</location>
        <topology evidence="1">Multi-pass membrane protein</topology>
    </subcellularLocation>
</comment>
<proteinExistence type="inferred from homology"/>
<evidence type="ECO:0000256" key="12">
    <source>
        <dbReference type="ARBA" id="ARBA00041185"/>
    </source>
</evidence>
<keyword evidence="3" id="KW-0808">Transferase</keyword>
<name>A0A242A6C2_9ENTE</name>
<dbReference type="GO" id="GO:0032153">
    <property type="term" value="C:cell division site"/>
    <property type="evidence" value="ECO:0007669"/>
    <property type="project" value="TreeGrafter"/>
</dbReference>
<comment type="catalytic activity">
    <reaction evidence="15">
        <text>[GlcNAc-(1-&gt;4)-Mur2Ac(oyl-L-Ala-gamma-D-Glu-L-Lys-D-Ala-D-Ala)](n)-di-trans,octa-cis-undecaprenyl diphosphate + beta-D-GlcNAc-(1-&gt;4)-Mur2Ac(oyl-L-Ala-gamma-D-Glu-L-Lys-D-Ala-D-Ala)-di-trans,octa-cis-undecaprenyl diphosphate = [GlcNAc-(1-&gt;4)-Mur2Ac(oyl-L-Ala-gamma-D-Glu-L-Lys-D-Ala-D-Ala)](n+1)-di-trans,octa-cis-undecaprenyl diphosphate + di-trans,octa-cis-undecaprenyl diphosphate + H(+)</text>
        <dbReference type="Rhea" id="RHEA:23708"/>
        <dbReference type="Rhea" id="RHEA-COMP:9602"/>
        <dbReference type="Rhea" id="RHEA-COMP:9603"/>
        <dbReference type="ChEBI" id="CHEBI:15378"/>
        <dbReference type="ChEBI" id="CHEBI:58405"/>
        <dbReference type="ChEBI" id="CHEBI:60033"/>
        <dbReference type="ChEBI" id="CHEBI:78435"/>
        <dbReference type="EC" id="2.4.99.28"/>
    </reaction>
</comment>
<evidence type="ECO:0000256" key="10">
    <source>
        <dbReference type="ARBA" id="ARBA00033270"/>
    </source>
</evidence>
<comment type="function">
    <text evidence="16">Peptidoglycan polymerase that is essential for cell division.</text>
</comment>
<evidence type="ECO:0000256" key="8">
    <source>
        <dbReference type="ARBA" id="ARBA00023136"/>
    </source>
</evidence>
<dbReference type="PANTHER" id="PTHR30474">
    <property type="entry name" value="CELL CYCLE PROTEIN"/>
    <property type="match status" value="1"/>
</dbReference>
<dbReference type="AlphaFoldDB" id="A0A242A6C2"/>
<dbReference type="OrthoDB" id="9812661at2"/>
<keyword evidence="6" id="KW-0573">Peptidoglycan synthesis</keyword>
<reference evidence="18 19" key="1">
    <citation type="submission" date="2017-05" db="EMBL/GenBank/DDBJ databases">
        <title>The Genome Sequence of Enterococcus sp. 8G7_MSG3316.</title>
        <authorList>
            <consortium name="The Broad Institute Genomics Platform"/>
            <consortium name="The Broad Institute Genomic Center for Infectious Diseases"/>
            <person name="Earl A."/>
            <person name="Manson A."/>
            <person name="Schwartman J."/>
            <person name="Gilmore M."/>
            <person name="Abouelleil A."/>
            <person name="Cao P."/>
            <person name="Chapman S."/>
            <person name="Cusick C."/>
            <person name="Shea T."/>
            <person name="Young S."/>
            <person name="Neafsey D."/>
            <person name="Nusbaum C."/>
            <person name="Birren B."/>
        </authorList>
    </citation>
    <scope>NUCLEOTIDE SEQUENCE [LARGE SCALE GENOMIC DNA]</scope>
    <source>
        <strain evidence="18 19">8G7_MSG3316</strain>
    </source>
</reference>
<dbReference type="InterPro" id="IPR018365">
    <property type="entry name" value="Cell_cycle_FtsW-rel_CS"/>
</dbReference>
<dbReference type="GO" id="GO:0051301">
    <property type="term" value="P:cell division"/>
    <property type="evidence" value="ECO:0007669"/>
    <property type="project" value="InterPro"/>
</dbReference>
<keyword evidence="8 17" id="KW-0472">Membrane</keyword>
<dbReference type="EC" id="2.4.99.28" evidence="14"/>
<evidence type="ECO:0000313" key="18">
    <source>
        <dbReference type="EMBL" id="OTN76586.1"/>
    </source>
</evidence>
<evidence type="ECO:0000256" key="14">
    <source>
        <dbReference type="ARBA" id="ARBA00044770"/>
    </source>
</evidence>
<evidence type="ECO:0000256" key="3">
    <source>
        <dbReference type="ARBA" id="ARBA00022679"/>
    </source>
</evidence>
<keyword evidence="5" id="KW-0133">Cell shape</keyword>
<sequence length="383" mass="42115">MKRKKTDWVLVIAYICLSVIGLLMIYSASSFRLLTIGAAPSALFKRQLIFSFMSWTLILLLQKVRSSILLGRPLAIGLIGFGVVTLLLAHIPFFGVTVNGAQRWVSIAGLQFQPSEMVNVGMILYLAHVFKEPKSSFQEIKKPLGLLLVCCLLILFQPKVAGVFILLFLAFIMITTVQVPVKLTALLFVILLFVLVMTGGLILLLGQHDLLPSMFEHVYNRIRLVGDPFSDPYGQGFQMIHSYYALFNGGLSGLGLGNSITKKGFLPVAETDFIFSVMVEELGLLFGVFVIGLLFLIIVRLFKYSATCKNDQIGLILLGTATLILMQTSINIASILGLMPMTGVPLPFISYGGSSYFILSFAFGMCIKLAREEGDQYAVLQTA</sequence>
<comment type="caution">
    <text evidence="18">The sequence shown here is derived from an EMBL/GenBank/DDBJ whole genome shotgun (WGS) entry which is preliminary data.</text>
</comment>
<evidence type="ECO:0000256" key="1">
    <source>
        <dbReference type="ARBA" id="ARBA00004141"/>
    </source>
</evidence>
<dbReference type="STRING" id="1834191.A5886_001663"/>
<dbReference type="GO" id="GO:0015648">
    <property type="term" value="F:lipid-linked peptidoglycan transporter activity"/>
    <property type="evidence" value="ECO:0007669"/>
    <property type="project" value="TreeGrafter"/>
</dbReference>
<comment type="similarity">
    <text evidence="11">Belongs to the SEDS family. FtsW subfamily.</text>
</comment>
<dbReference type="EMBL" id="NGKU01000001">
    <property type="protein sequence ID" value="OTN76586.1"/>
    <property type="molecule type" value="Genomic_DNA"/>
</dbReference>
<dbReference type="GO" id="GO:0008955">
    <property type="term" value="F:peptidoglycan glycosyltransferase activity"/>
    <property type="evidence" value="ECO:0007669"/>
    <property type="project" value="UniProtKB-EC"/>
</dbReference>
<evidence type="ECO:0000256" key="4">
    <source>
        <dbReference type="ARBA" id="ARBA00022692"/>
    </source>
</evidence>
<dbReference type="RefSeq" id="WP_086274524.1">
    <property type="nucleotide sequence ID" value="NZ_NGKU01000001.1"/>
</dbReference>
<dbReference type="PROSITE" id="PS00428">
    <property type="entry name" value="FTSW_RODA_SPOVE"/>
    <property type="match status" value="1"/>
</dbReference>
<feature type="transmembrane region" description="Helical" evidence="17">
    <location>
        <begin position="282"/>
        <end position="302"/>
    </location>
</feature>
<evidence type="ECO:0000256" key="11">
    <source>
        <dbReference type="ARBA" id="ARBA00038053"/>
    </source>
</evidence>
<accession>A0A242A6C2</accession>
<feature type="transmembrane region" description="Helical" evidence="17">
    <location>
        <begin position="7"/>
        <end position="26"/>
    </location>
</feature>
<evidence type="ECO:0000256" key="17">
    <source>
        <dbReference type="SAM" id="Phobius"/>
    </source>
</evidence>
<gene>
    <name evidence="18" type="ORF">A5886_001663</name>
</gene>
<keyword evidence="4 17" id="KW-0812">Transmembrane</keyword>
<evidence type="ECO:0000313" key="19">
    <source>
        <dbReference type="Proteomes" id="UP000195043"/>
    </source>
</evidence>
<dbReference type="InterPro" id="IPR001182">
    <property type="entry name" value="FtsW/RodA"/>
</dbReference>
<evidence type="ECO:0000256" key="16">
    <source>
        <dbReference type="ARBA" id="ARBA00049966"/>
    </source>
</evidence>
<evidence type="ECO:0000256" key="7">
    <source>
        <dbReference type="ARBA" id="ARBA00022989"/>
    </source>
</evidence>
<evidence type="ECO:0000256" key="6">
    <source>
        <dbReference type="ARBA" id="ARBA00022984"/>
    </source>
</evidence>
<feature type="transmembrane region" description="Helical" evidence="17">
    <location>
        <begin position="74"/>
        <end position="94"/>
    </location>
</feature>
<evidence type="ECO:0000256" key="5">
    <source>
        <dbReference type="ARBA" id="ARBA00022960"/>
    </source>
</evidence>
<evidence type="ECO:0000256" key="2">
    <source>
        <dbReference type="ARBA" id="ARBA00022676"/>
    </source>
</evidence>
<evidence type="ECO:0000256" key="9">
    <source>
        <dbReference type="ARBA" id="ARBA00032370"/>
    </source>
</evidence>
<evidence type="ECO:0000256" key="13">
    <source>
        <dbReference type="ARBA" id="ARBA00041418"/>
    </source>
</evidence>
<dbReference type="Proteomes" id="UP000195043">
    <property type="component" value="Unassembled WGS sequence"/>
</dbReference>
<feature type="transmembrane region" description="Helical" evidence="17">
    <location>
        <begin position="348"/>
        <end position="367"/>
    </location>
</feature>
<protein>
    <recommendedName>
        <fullName evidence="12">Probable peptidoglycan glycosyltransferase FtsW</fullName>
        <ecNumber evidence="14">2.4.99.28</ecNumber>
    </recommendedName>
    <alternativeName>
        <fullName evidence="13">Cell division protein FtsW</fullName>
    </alternativeName>
    <alternativeName>
        <fullName evidence="10">Cell wall polymerase</fullName>
    </alternativeName>
    <alternativeName>
        <fullName evidence="9">Peptidoglycan polymerase</fullName>
    </alternativeName>
</protein>
<dbReference type="GO" id="GO:0009252">
    <property type="term" value="P:peptidoglycan biosynthetic process"/>
    <property type="evidence" value="ECO:0007669"/>
    <property type="project" value="UniProtKB-KW"/>
</dbReference>
<dbReference type="GO" id="GO:0005886">
    <property type="term" value="C:plasma membrane"/>
    <property type="evidence" value="ECO:0007669"/>
    <property type="project" value="TreeGrafter"/>
</dbReference>
<feature type="transmembrane region" description="Helical" evidence="17">
    <location>
        <begin position="314"/>
        <end position="336"/>
    </location>
</feature>
<keyword evidence="2" id="KW-0328">Glycosyltransferase</keyword>